<gene>
    <name evidence="6" type="ORF">NS331_06810</name>
</gene>
<accession>A0A147H1H7</accession>
<evidence type="ECO:0000256" key="1">
    <source>
        <dbReference type="ARBA" id="ARBA00004418"/>
    </source>
</evidence>
<evidence type="ECO:0000259" key="5">
    <source>
        <dbReference type="SMART" id="SM00858"/>
    </source>
</evidence>
<feature type="domain" description="SAF" evidence="5">
    <location>
        <begin position="136"/>
        <end position="198"/>
    </location>
</feature>
<dbReference type="Gene3D" id="3.90.1210.10">
    <property type="entry name" value="Antifreeze-like/N-acetylneuraminic acid synthase C-terminal domain"/>
    <property type="match status" value="1"/>
</dbReference>
<dbReference type="PANTHER" id="PTHR36307">
    <property type="entry name" value="FLAGELLA BASAL BODY P-RING FORMATION PROTEIN FLGA"/>
    <property type="match status" value="1"/>
</dbReference>
<dbReference type="Gene3D" id="2.30.30.760">
    <property type="match status" value="1"/>
</dbReference>
<proteinExistence type="predicted"/>
<dbReference type="OrthoDB" id="8561436at2"/>
<dbReference type="InterPro" id="IPR013974">
    <property type="entry name" value="SAF"/>
</dbReference>
<keyword evidence="2 4" id="KW-0732">Signal</keyword>
<dbReference type="Proteomes" id="UP000072741">
    <property type="component" value="Unassembled WGS sequence"/>
</dbReference>
<evidence type="ECO:0000256" key="2">
    <source>
        <dbReference type="ARBA" id="ARBA00022729"/>
    </source>
</evidence>
<dbReference type="NCBIfam" id="TIGR03170">
    <property type="entry name" value="flgA_cterm"/>
    <property type="match status" value="1"/>
</dbReference>
<evidence type="ECO:0000256" key="4">
    <source>
        <dbReference type="SAM" id="SignalP"/>
    </source>
</evidence>
<feature type="signal peptide" evidence="4">
    <location>
        <begin position="1"/>
        <end position="30"/>
    </location>
</feature>
<keyword evidence="3" id="KW-0574">Periplasm</keyword>
<keyword evidence="6" id="KW-0969">Cilium</keyword>
<dbReference type="InterPro" id="IPR017585">
    <property type="entry name" value="SAF_FlgA"/>
</dbReference>
<evidence type="ECO:0000313" key="7">
    <source>
        <dbReference type="Proteomes" id="UP000072741"/>
    </source>
</evidence>
<evidence type="ECO:0000313" key="6">
    <source>
        <dbReference type="EMBL" id="KTT23817.1"/>
    </source>
</evidence>
<dbReference type="AlphaFoldDB" id="A0A147H1H7"/>
<protein>
    <submittedName>
        <fullName evidence="6">Flagellar basal body P-ring biosynthesis protein FlgA</fullName>
    </submittedName>
</protein>
<dbReference type="SMART" id="SM00858">
    <property type="entry name" value="SAF"/>
    <property type="match status" value="1"/>
</dbReference>
<keyword evidence="7" id="KW-1185">Reference proteome</keyword>
<keyword evidence="6" id="KW-0966">Cell projection</keyword>
<reference evidence="6 7" key="1">
    <citation type="journal article" date="2016" name="Front. Microbiol.">
        <title>Genomic Resource of Rice Seed Associated Bacteria.</title>
        <authorList>
            <person name="Midha S."/>
            <person name="Bansal K."/>
            <person name="Sharma S."/>
            <person name="Kumar N."/>
            <person name="Patil P.P."/>
            <person name="Chaudhry V."/>
            <person name="Patil P.B."/>
        </authorList>
    </citation>
    <scope>NUCLEOTIDE SEQUENCE [LARGE SCALE GENOMIC DNA]</scope>
    <source>
        <strain evidence="6 7">NS331</strain>
    </source>
</reference>
<dbReference type="InterPro" id="IPR039246">
    <property type="entry name" value="Flagellar_FlgA"/>
</dbReference>
<dbReference type="CDD" id="cd11614">
    <property type="entry name" value="SAF_CpaB_FlgA_like"/>
    <property type="match status" value="1"/>
</dbReference>
<dbReference type="GO" id="GO:0042597">
    <property type="term" value="C:periplasmic space"/>
    <property type="evidence" value="ECO:0007669"/>
    <property type="project" value="UniProtKB-SubCell"/>
</dbReference>
<dbReference type="InterPro" id="IPR041231">
    <property type="entry name" value="FlgA_N"/>
</dbReference>
<dbReference type="Pfam" id="PF13144">
    <property type="entry name" value="ChapFlgA"/>
    <property type="match status" value="1"/>
</dbReference>
<keyword evidence="6" id="KW-0282">Flagellum</keyword>
<dbReference type="EMBL" id="LDSL01000046">
    <property type="protein sequence ID" value="KTT23817.1"/>
    <property type="molecule type" value="Genomic_DNA"/>
</dbReference>
<sequence>MSQPPRPSLPIRLASALGLALAASAAPAFAQAPAGAATLPGTTGDIGPDFVAAAQHWVDDAVAQGRGAAGTDMAPLRMEVSIGTLDSRLRLAPCASVEPYMPPGQRLWGRARLGLRCIDGAVRWNVFLPVTVKAIGPAWVLRDGVAPGAVLKPGDAVQAEADWAADASPVVADPAQWVGRVATRGLAAGQPIRQSMVRTQQVMQAGAAVRVLAGGQGFEVSTEGQTLSAGAVGEPVRVRMPNGRIATGQVVDAGQHAH</sequence>
<dbReference type="GO" id="GO:0044780">
    <property type="term" value="P:bacterial-type flagellum assembly"/>
    <property type="evidence" value="ECO:0007669"/>
    <property type="project" value="InterPro"/>
</dbReference>
<dbReference type="Pfam" id="PF17656">
    <property type="entry name" value="ChapFlgA_N"/>
    <property type="match status" value="1"/>
</dbReference>
<dbReference type="RefSeq" id="WP_058641248.1">
    <property type="nucleotide sequence ID" value="NZ_LDSL01000046.1"/>
</dbReference>
<dbReference type="PANTHER" id="PTHR36307:SF1">
    <property type="entry name" value="FLAGELLA BASAL BODY P-RING FORMATION PROTEIN FLGA"/>
    <property type="match status" value="1"/>
</dbReference>
<name>A0A147H1H7_9BURK</name>
<evidence type="ECO:0000256" key="3">
    <source>
        <dbReference type="ARBA" id="ARBA00022764"/>
    </source>
</evidence>
<feature type="chain" id="PRO_5007547012" evidence="4">
    <location>
        <begin position="31"/>
        <end position="258"/>
    </location>
</feature>
<organism evidence="6 7">
    <name type="scientific">Pseudacidovorax intermedius</name>
    <dbReference type="NCBI Taxonomy" id="433924"/>
    <lineage>
        <taxon>Bacteria</taxon>
        <taxon>Pseudomonadati</taxon>
        <taxon>Pseudomonadota</taxon>
        <taxon>Betaproteobacteria</taxon>
        <taxon>Burkholderiales</taxon>
        <taxon>Comamonadaceae</taxon>
        <taxon>Pseudacidovorax</taxon>
    </lineage>
</organism>
<comment type="subcellular location">
    <subcellularLocation>
        <location evidence="1">Periplasm</location>
    </subcellularLocation>
</comment>
<comment type="caution">
    <text evidence="6">The sequence shown here is derived from an EMBL/GenBank/DDBJ whole genome shotgun (WGS) entry which is preliminary data.</text>
</comment>
<feature type="non-terminal residue" evidence="6">
    <location>
        <position position="258"/>
    </location>
</feature>